<dbReference type="AlphaFoldDB" id="A0A4D6MQ40"/>
<feature type="compositionally biased region" description="Polar residues" evidence="1">
    <location>
        <begin position="31"/>
        <end position="41"/>
    </location>
</feature>
<protein>
    <submittedName>
        <fullName evidence="2">Uncharacterized protein</fullName>
    </submittedName>
</protein>
<evidence type="ECO:0000313" key="2">
    <source>
        <dbReference type="EMBL" id="QCE02722.1"/>
    </source>
</evidence>
<feature type="region of interest" description="Disordered" evidence="1">
    <location>
        <begin position="62"/>
        <end position="86"/>
    </location>
</feature>
<feature type="region of interest" description="Disordered" evidence="1">
    <location>
        <begin position="1"/>
        <end position="41"/>
    </location>
</feature>
<evidence type="ECO:0000256" key="1">
    <source>
        <dbReference type="SAM" id="MobiDB-lite"/>
    </source>
</evidence>
<evidence type="ECO:0000313" key="3">
    <source>
        <dbReference type="Proteomes" id="UP000501690"/>
    </source>
</evidence>
<proteinExistence type="predicted"/>
<dbReference type="Proteomes" id="UP000501690">
    <property type="component" value="Linkage Group LG8"/>
</dbReference>
<name>A0A4D6MQ40_VIGUN</name>
<gene>
    <name evidence="2" type="ORF">DEO72_LG8g737</name>
</gene>
<accession>A0A4D6MQ40</accession>
<organism evidence="2 3">
    <name type="scientific">Vigna unguiculata</name>
    <name type="common">Cowpea</name>
    <dbReference type="NCBI Taxonomy" id="3917"/>
    <lineage>
        <taxon>Eukaryota</taxon>
        <taxon>Viridiplantae</taxon>
        <taxon>Streptophyta</taxon>
        <taxon>Embryophyta</taxon>
        <taxon>Tracheophyta</taxon>
        <taxon>Spermatophyta</taxon>
        <taxon>Magnoliopsida</taxon>
        <taxon>eudicotyledons</taxon>
        <taxon>Gunneridae</taxon>
        <taxon>Pentapetalae</taxon>
        <taxon>rosids</taxon>
        <taxon>fabids</taxon>
        <taxon>Fabales</taxon>
        <taxon>Fabaceae</taxon>
        <taxon>Papilionoideae</taxon>
        <taxon>50 kb inversion clade</taxon>
        <taxon>NPAAA clade</taxon>
        <taxon>indigoferoid/millettioid clade</taxon>
        <taxon>Phaseoleae</taxon>
        <taxon>Vigna</taxon>
    </lineage>
</organism>
<dbReference type="EMBL" id="CP039352">
    <property type="protein sequence ID" value="QCE02722.1"/>
    <property type="molecule type" value="Genomic_DNA"/>
</dbReference>
<keyword evidence="3" id="KW-1185">Reference proteome</keyword>
<reference evidence="2 3" key="1">
    <citation type="submission" date="2019-04" db="EMBL/GenBank/DDBJ databases">
        <title>An improved genome assembly and genetic linkage map for asparagus bean, Vigna unguiculata ssp. sesquipedialis.</title>
        <authorList>
            <person name="Xia Q."/>
            <person name="Zhang R."/>
            <person name="Dong Y."/>
        </authorList>
    </citation>
    <scope>NUCLEOTIDE SEQUENCE [LARGE SCALE GENOMIC DNA]</scope>
    <source>
        <tissue evidence="2">Leaf</tissue>
    </source>
</reference>
<sequence>MASPYPPRRRSGSDHSRTPGRVPPSPGYASSELSTSTVSERQNPVVAAARSFTGMFAACFSPPESDNSRSLGDSEEFKSSSSTSSSVFPFLRRKALIQYLKFLVLFSC</sequence>